<gene>
    <name evidence="2" type="ORF">HGRIS_007076</name>
</gene>
<keyword evidence="3" id="KW-1185">Reference proteome</keyword>
<dbReference type="Gene3D" id="3.30.710.10">
    <property type="entry name" value="Potassium Channel Kv1.1, Chain A"/>
    <property type="match status" value="1"/>
</dbReference>
<comment type="caution">
    <text evidence="2">The sequence shown here is derived from an EMBL/GenBank/DDBJ whole genome shotgun (WGS) entry which is preliminary data.</text>
</comment>
<dbReference type="EMBL" id="JASNQZ010000010">
    <property type="protein sequence ID" value="KAL0952852.1"/>
    <property type="molecule type" value="Genomic_DNA"/>
</dbReference>
<evidence type="ECO:0000259" key="1">
    <source>
        <dbReference type="PROSITE" id="PS50097"/>
    </source>
</evidence>
<name>A0ABR3JBB1_9AGAR</name>
<dbReference type="InterPro" id="IPR011333">
    <property type="entry name" value="SKP1/BTB/POZ_sf"/>
</dbReference>
<feature type="domain" description="BTB" evidence="1">
    <location>
        <begin position="75"/>
        <end position="150"/>
    </location>
</feature>
<dbReference type="CDD" id="cd18186">
    <property type="entry name" value="BTB_POZ_ZBTB_KLHL-like"/>
    <property type="match status" value="1"/>
</dbReference>
<evidence type="ECO:0000313" key="2">
    <source>
        <dbReference type="EMBL" id="KAL0952852.1"/>
    </source>
</evidence>
<dbReference type="SUPFAM" id="SSF54695">
    <property type="entry name" value="POZ domain"/>
    <property type="match status" value="1"/>
</dbReference>
<dbReference type="SMART" id="SM00225">
    <property type="entry name" value="BTB"/>
    <property type="match status" value="1"/>
</dbReference>
<protein>
    <recommendedName>
        <fullName evidence="1">BTB domain-containing protein</fullName>
    </recommendedName>
</protein>
<dbReference type="Pfam" id="PF00651">
    <property type="entry name" value="BTB"/>
    <property type="match status" value="1"/>
</dbReference>
<organism evidence="2 3">
    <name type="scientific">Hohenbuehelia grisea</name>
    <dbReference type="NCBI Taxonomy" id="104357"/>
    <lineage>
        <taxon>Eukaryota</taxon>
        <taxon>Fungi</taxon>
        <taxon>Dikarya</taxon>
        <taxon>Basidiomycota</taxon>
        <taxon>Agaricomycotina</taxon>
        <taxon>Agaricomycetes</taxon>
        <taxon>Agaricomycetidae</taxon>
        <taxon>Agaricales</taxon>
        <taxon>Pleurotineae</taxon>
        <taxon>Pleurotaceae</taxon>
        <taxon>Hohenbuehelia</taxon>
    </lineage>
</organism>
<reference evidence="3" key="1">
    <citation type="submission" date="2024-06" db="EMBL/GenBank/DDBJ databases">
        <title>Multi-omics analyses provide insights into the biosynthesis of the anticancer antibiotic pleurotin in Hohenbuehelia grisea.</title>
        <authorList>
            <person name="Weaver J.A."/>
            <person name="Alberti F."/>
        </authorList>
    </citation>
    <scope>NUCLEOTIDE SEQUENCE [LARGE SCALE GENOMIC DNA]</scope>
    <source>
        <strain evidence="3">T-177</strain>
    </source>
</reference>
<accession>A0ABR3JBB1</accession>
<evidence type="ECO:0000313" key="3">
    <source>
        <dbReference type="Proteomes" id="UP001556367"/>
    </source>
</evidence>
<sequence length="237" mass="26657">MKMIKQKPHAQRVAIEYIQTYISQIDRATVYSFSELVLSMQSEDEITDIVPSPITSDGAGPPILRKHAEYYLDDGNIVLQVADTLFRVHRHFLVKYSPRFEEIISSRSAEHDAASSGPSSEPIVLSDIQSSDAFASLLWLFYNDLIEEFNASASTWASISDVADKYKMNDIHRIATEFLGNIPAFPMVSILLTKLHWGNDTVYPKNGRWTPILSSSEVRTPSAPRKASGWDRRLGHA</sequence>
<proteinExistence type="predicted"/>
<dbReference type="PROSITE" id="PS50097">
    <property type="entry name" value="BTB"/>
    <property type="match status" value="1"/>
</dbReference>
<dbReference type="InterPro" id="IPR000210">
    <property type="entry name" value="BTB/POZ_dom"/>
</dbReference>
<dbReference type="Proteomes" id="UP001556367">
    <property type="component" value="Unassembled WGS sequence"/>
</dbReference>